<evidence type="ECO:0000313" key="2">
    <source>
        <dbReference type="Proteomes" id="UP000564536"/>
    </source>
</evidence>
<reference evidence="1 2" key="1">
    <citation type="submission" date="2020-03" db="EMBL/GenBank/DDBJ databases">
        <title>Soil Listeria distribution.</title>
        <authorList>
            <person name="Liao J."/>
            <person name="Wiedmann M."/>
        </authorList>
    </citation>
    <scope>NUCLEOTIDE SEQUENCE [LARGE SCALE GENOMIC DNA]</scope>
    <source>
        <strain evidence="1 2">FSL L7-1523</strain>
    </source>
</reference>
<dbReference type="RefSeq" id="WP_185427418.1">
    <property type="nucleotide sequence ID" value="NZ_JAARRL010000036.1"/>
</dbReference>
<dbReference type="AlphaFoldDB" id="A0A841ZCI4"/>
<dbReference type="Proteomes" id="UP000564536">
    <property type="component" value="Unassembled WGS sequence"/>
</dbReference>
<proteinExistence type="predicted"/>
<evidence type="ECO:0000313" key="1">
    <source>
        <dbReference type="EMBL" id="MBC1501983.1"/>
    </source>
</evidence>
<name>A0A841ZCI4_9LIST</name>
<accession>A0A841ZCI4</accession>
<comment type="caution">
    <text evidence="1">The sequence shown here is derived from an EMBL/GenBank/DDBJ whole genome shotgun (WGS) entry which is preliminary data.</text>
</comment>
<gene>
    <name evidence="1" type="ORF">HB943_15385</name>
</gene>
<organism evidence="1 2">
    <name type="scientific">Listeria weihenstephanensis</name>
    <dbReference type="NCBI Taxonomy" id="1006155"/>
    <lineage>
        <taxon>Bacteria</taxon>
        <taxon>Bacillati</taxon>
        <taxon>Bacillota</taxon>
        <taxon>Bacilli</taxon>
        <taxon>Bacillales</taxon>
        <taxon>Listeriaceae</taxon>
        <taxon>Listeria</taxon>
    </lineage>
</organism>
<dbReference type="EMBL" id="JAARRL010000036">
    <property type="protein sequence ID" value="MBC1501983.1"/>
    <property type="molecule type" value="Genomic_DNA"/>
</dbReference>
<protein>
    <submittedName>
        <fullName evidence="1">Uncharacterized protein</fullName>
    </submittedName>
</protein>
<sequence length="57" mass="6720">MMKTAPKTDRYVLIESIHFATHTPLEVLQEMSYENLERNYVVIFERDEFMVNGLVGI</sequence>